<evidence type="ECO:0000256" key="2">
    <source>
        <dbReference type="ARBA" id="ARBA00004123"/>
    </source>
</evidence>
<proteinExistence type="inferred from homology"/>
<dbReference type="Pfam" id="PF08746">
    <property type="entry name" value="zf-RING-like"/>
    <property type="match status" value="1"/>
</dbReference>
<protein>
    <recommendedName>
        <fullName evidence="5 15">Non-structural maintenance of chromosomes element 1 homolog</fullName>
        <ecNumber evidence="4 15">2.3.2.27</ecNumber>
    </recommendedName>
</protein>
<evidence type="ECO:0000256" key="13">
    <source>
        <dbReference type="ARBA" id="ARBA00023204"/>
    </source>
</evidence>
<feature type="compositionally biased region" description="Basic residues" evidence="16">
    <location>
        <begin position="302"/>
        <end position="311"/>
    </location>
</feature>
<keyword evidence="10 15" id="KW-0833">Ubl conjugation pathway</keyword>
<dbReference type="Pfam" id="PF07574">
    <property type="entry name" value="SMC_Nse1"/>
    <property type="match status" value="1"/>
</dbReference>
<name>A0AAV7FDQ5_ARIFI</name>
<evidence type="ECO:0000256" key="8">
    <source>
        <dbReference type="ARBA" id="ARBA00022763"/>
    </source>
</evidence>
<evidence type="ECO:0000256" key="9">
    <source>
        <dbReference type="ARBA" id="ARBA00022771"/>
    </source>
</evidence>
<comment type="similarity">
    <text evidence="3 15">Belongs to the NSE1 family.</text>
</comment>
<feature type="domain" description="Non-structural maintenance of chromosomes element 1 RING C4HC3-type" evidence="17">
    <location>
        <begin position="198"/>
        <end position="241"/>
    </location>
</feature>
<dbReference type="InterPro" id="IPR036388">
    <property type="entry name" value="WH-like_DNA-bd_sf"/>
</dbReference>
<keyword evidence="9 15" id="KW-0863">Zinc-finger</keyword>
<keyword evidence="19" id="KW-1185">Reference proteome</keyword>
<comment type="caution">
    <text evidence="18">The sequence shown here is derived from an EMBL/GenBank/DDBJ whole genome shotgun (WGS) entry which is preliminary data.</text>
</comment>
<keyword evidence="14 15" id="KW-0539">Nucleus</keyword>
<dbReference type="GO" id="GO:0005634">
    <property type="term" value="C:nucleus"/>
    <property type="evidence" value="ECO:0007669"/>
    <property type="project" value="UniProtKB-SubCell"/>
</dbReference>
<sequence>MPDLSWKHHTLVQALLSKGPLQEKEFFSIFSAVTGKRADAHQQLFNEYLSQINRALAYVQFELRACRNQYDGSVYYGVVNNVADEQSKLGTKYSAVQIAFYKAVLEAIVQDGATLGCITNIGALNLSLENQIGQGSQGGPSHIPSTFKNFTMSQKEKTLEDLIQDRWLCLTSNGNVGLGVRSFLDLRSWFRSNDVPLCDVCNEAGVKVDICSNRDCAVRIHEYCLKKKFSQKRVQRICPGCKTDWAGSSLPTEEATEASEEDTQTQEPSSSSAGPVTRRRLKRCKAEQGDEADVNPPPAMVRRTRHSQRIK</sequence>
<dbReference type="InterPro" id="IPR014857">
    <property type="entry name" value="Nse1_RING_C4HC3-type"/>
</dbReference>
<evidence type="ECO:0000259" key="17">
    <source>
        <dbReference type="Pfam" id="PF08746"/>
    </source>
</evidence>
<evidence type="ECO:0000256" key="11">
    <source>
        <dbReference type="ARBA" id="ARBA00022833"/>
    </source>
</evidence>
<keyword evidence="7 15" id="KW-0479">Metal-binding</keyword>
<comment type="subunit">
    <text evidence="15">Component of the Smc5-Smc6 complex.</text>
</comment>
<evidence type="ECO:0000256" key="15">
    <source>
        <dbReference type="RuleBase" id="RU368018"/>
    </source>
</evidence>
<dbReference type="GO" id="GO:0008270">
    <property type="term" value="F:zinc ion binding"/>
    <property type="evidence" value="ECO:0007669"/>
    <property type="project" value="UniProtKB-KW"/>
</dbReference>
<dbReference type="EC" id="2.3.2.27" evidence="4 15"/>
<evidence type="ECO:0000256" key="14">
    <source>
        <dbReference type="ARBA" id="ARBA00023242"/>
    </source>
</evidence>
<feature type="compositionally biased region" description="Acidic residues" evidence="16">
    <location>
        <begin position="254"/>
        <end position="264"/>
    </location>
</feature>
<dbReference type="EMBL" id="JAINDJ010000002">
    <property type="protein sequence ID" value="KAG9458734.1"/>
    <property type="molecule type" value="Genomic_DNA"/>
</dbReference>
<dbReference type="GO" id="GO:0061630">
    <property type="term" value="F:ubiquitin protein ligase activity"/>
    <property type="evidence" value="ECO:0007669"/>
    <property type="project" value="UniProtKB-EC"/>
</dbReference>
<keyword evidence="8 15" id="KW-0227">DNA damage</keyword>
<evidence type="ECO:0000256" key="5">
    <source>
        <dbReference type="ARBA" id="ARBA00019422"/>
    </source>
</evidence>
<keyword evidence="6 15" id="KW-0808">Transferase</keyword>
<dbReference type="PANTHER" id="PTHR20973:SF0">
    <property type="entry name" value="NON-STRUCTURAL MAINTENANCE OF CHROMOSOMES ELEMENT 1 HOMOLOG"/>
    <property type="match status" value="1"/>
</dbReference>
<dbReference type="Gene3D" id="3.30.40.10">
    <property type="entry name" value="Zinc/RING finger domain, C3HC4 (zinc finger)"/>
    <property type="match status" value="1"/>
</dbReference>
<reference evidence="18 19" key="1">
    <citation type="submission" date="2021-07" db="EMBL/GenBank/DDBJ databases">
        <title>The Aristolochia fimbriata genome: insights into angiosperm evolution, floral development and chemical biosynthesis.</title>
        <authorList>
            <person name="Jiao Y."/>
        </authorList>
    </citation>
    <scope>NUCLEOTIDE SEQUENCE [LARGE SCALE GENOMIC DNA]</scope>
    <source>
        <strain evidence="18">IBCAS-2021</strain>
        <tissue evidence="18">Leaf</tissue>
    </source>
</reference>
<dbReference type="Gene3D" id="1.10.10.10">
    <property type="entry name" value="Winged helix-like DNA-binding domain superfamily/Winged helix DNA-binding domain"/>
    <property type="match status" value="1"/>
</dbReference>
<evidence type="ECO:0000256" key="3">
    <source>
        <dbReference type="ARBA" id="ARBA00010258"/>
    </source>
</evidence>
<evidence type="ECO:0000256" key="1">
    <source>
        <dbReference type="ARBA" id="ARBA00000900"/>
    </source>
</evidence>
<evidence type="ECO:0000256" key="6">
    <source>
        <dbReference type="ARBA" id="ARBA00022679"/>
    </source>
</evidence>
<dbReference type="GO" id="GO:0000724">
    <property type="term" value="P:double-strand break repair via homologous recombination"/>
    <property type="evidence" value="ECO:0007669"/>
    <property type="project" value="TreeGrafter"/>
</dbReference>
<comment type="catalytic activity">
    <reaction evidence="1 15">
        <text>S-ubiquitinyl-[E2 ubiquitin-conjugating enzyme]-L-cysteine + [acceptor protein]-L-lysine = [E2 ubiquitin-conjugating enzyme]-L-cysteine + N(6)-ubiquitinyl-[acceptor protein]-L-lysine.</text>
        <dbReference type="EC" id="2.3.2.27"/>
    </reaction>
</comment>
<dbReference type="PANTHER" id="PTHR20973">
    <property type="entry name" value="NON-SMC ELEMENT 1-RELATED"/>
    <property type="match status" value="1"/>
</dbReference>
<dbReference type="FunFam" id="3.90.1150.220:FF:000002">
    <property type="entry name" value="Non-structural maintenance of chromosomes element 1"/>
    <property type="match status" value="1"/>
</dbReference>
<keyword evidence="11 15" id="KW-0862">Zinc</keyword>
<dbReference type="CDD" id="cd16493">
    <property type="entry name" value="RING-CH-C4HC3_NSE1"/>
    <property type="match status" value="1"/>
</dbReference>
<comment type="subcellular location">
    <subcellularLocation>
        <location evidence="2 15">Nucleus</location>
    </subcellularLocation>
</comment>
<dbReference type="AlphaFoldDB" id="A0AAV7FDQ5"/>
<evidence type="ECO:0000256" key="10">
    <source>
        <dbReference type="ARBA" id="ARBA00022786"/>
    </source>
</evidence>
<keyword evidence="13 15" id="KW-0234">DNA repair</keyword>
<feature type="region of interest" description="Disordered" evidence="16">
    <location>
        <begin position="249"/>
        <end position="311"/>
    </location>
</feature>
<dbReference type="Gene3D" id="3.90.1150.220">
    <property type="match status" value="1"/>
</dbReference>
<dbReference type="InterPro" id="IPR013083">
    <property type="entry name" value="Znf_RING/FYVE/PHD"/>
</dbReference>
<evidence type="ECO:0000256" key="7">
    <source>
        <dbReference type="ARBA" id="ARBA00022723"/>
    </source>
</evidence>
<accession>A0AAV7FDQ5</accession>
<dbReference type="InterPro" id="IPR011513">
    <property type="entry name" value="Nse1"/>
</dbReference>
<gene>
    <name evidence="18" type="ORF">H6P81_003242</name>
</gene>
<evidence type="ECO:0000313" key="18">
    <source>
        <dbReference type="EMBL" id="KAG9458734.1"/>
    </source>
</evidence>
<evidence type="ECO:0000256" key="4">
    <source>
        <dbReference type="ARBA" id="ARBA00012483"/>
    </source>
</evidence>
<organism evidence="18 19">
    <name type="scientific">Aristolochia fimbriata</name>
    <name type="common">White veined hardy Dutchman's pipe vine</name>
    <dbReference type="NCBI Taxonomy" id="158543"/>
    <lineage>
        <taxon>Eukaryota</taxon>
        <taxon>Viridiplantae</taxon>
        <taxon>Streptophyta</taxon>
        <taxon>Embryophyta</taxon>
        <taxon>Tracheophyta</taxon>
        <taxon>Spermatophyta</taxon>
        <taxon>Magnoliopsida</taxon>
        <taxon>Magnoliidae</taxon>
        <taxon>Piperales</taxon>
        <taxon>Aristolochiaceae</taxon>
        <taxon>Aristolochia</taxon>
    </lineage>
</organism>
<evidence type="ECO:0000256" key="12">
    <source>
        <dbReference type="ARBA" id="ARBA00023172"/>
    </source>
</evidence>
<keyword evidence="12 15" id="KW-0233">DNA recombination</keyword>
<evidence type="ECO:0000313" key="19">
    <source>
        <dbReference type="Proteomes" id="UP000825729"/>
    </source>
</evidence>
<dbReference type="Proteomes" id="UP000825729">
    <property type="component" value="Unassembled WGS sequence"/>
</dbReference>
<evidence type="ECO:0000256" key="16">
    <source>
        <dbReference type="SAM" id="MobiDB-lite"/>
    </source>
</evidence>
<dbReference type="GO" id="GO:0030915">
    <property type="term" value="C:Smc5-Smc6 complex"/>
    <property type="evidence" value="ECO:0007669"/>
    <property type="project" value="UniProtKB-UniRule"/>
</dbReference>